<reference evidence="7 8" key="1">
    <citation type="submission" date="2023-10" db="EMBL/GenBank/DDBJ databases">
        <title>Development of a sustainable strategy for remediation of hydrocarbon-contaminated territories based on the waste exchange concept.</title>
        <authorList>
            <person name="Krivoruchko A."/>
        </authorList>
    </citation>
    <scope>NUCLEOTIDE SEQUENCE [LARGE SCALE GENOMIC DNA]</scope>
    <source>
        <strain evidence="7 8">IEGM 60</strain>
    </source>
</reference>
<dbReference type="InterPro" id="IPR001647">
    <property type="entry name" value="HTH_TetR"/>
</dbReference>
<evidence type="ECO:0000256" key="2">
    <source>
        <dbReference type="ARBA" id="ARBA00023125"/>
    </source>
</evidence>
<feature type="compositionally biased region" description="Low complexity" evidence="5">
    <location>
        <begin position="244"/>
        <end position="261"/>
    </location>
</feature>
<dbReference type="InterPro" id="IPR050109">
    <property type="entry name" value="HTH-type_TetR-like_transc_reg"/>
</dbReference>
<gene>
    <name evidence="7" type="ORF">R3Q59_02335</name>
</gene>
<protein>
    <submittedName>
        <fullName evidence="7">TetR/AcrR family transcriptional regulator</fullName>
    </submittedName>
</protein>
<keyword evidence="1" id="KW-0805">Transcription regulation</keyword>
<dbReference type="Proteomes" id="UP001185737">
    <property type="component" value="Unassembled WGS sequence"/>
</dbReference>
<dbReference type="SUPFAM" id="SSF48498">
    <property type="entry name" value="Tetracyclin repressor-like, C-terminal domain"/>
    <property type="match status" value="1"/>
</dbReference>
<feature type="DNA-binding region" description="H-T-H motif" evidence="4">
    <location>
        <begin position="29"/>
        <end position="48"/>
    </location>
</feature>
<dbReference type="InterPro" id="IPR054126">
    <property type="entry name" value="CprB_TetR_C"/>
</dbReference>
<dbReference type="RefSeq" id="WP_317567422.1">
    <property type="nucleotide sequence ID" value="NZ_JAWLKA010000001.1"/>
</dbReference>
<dbReference type="PANTHER" id="PTHR30055">
    <property type="entry name" value="HTH-TYPE TRANSCRIPTIONAL REGULATOR RUTR"/>
    <property type="match status" value="1"/>
</dbReference>
<keyword evidence="2 4" id="KW-0238">DNA-binding</keyword>
<evidence type="ECO:0000259" key="6">
    <source>
        <dbReference type="PROSITE" id="PS50977"/>
    </source>
</evidence>
<dbReference type="SUPFAM" id="SSF46689">
    <property type="entry name" value="Homeodomain-like"/>
    <property type="match status" value="1"/>
</dbReference>
<evidence type="ECO:0000256" key="4">
    <source>
        <dbReference type="PROSITE-ProRule" id="PRU00335"/>
    </source>
</evidence>
<dbReference type="PANTHER" id="PTHR30055:SF234">
    <property type="entry name" value="HTH-TYPE TRANSCRIPTIONAL REGULATOR BETI"/>
    <property type="match status" value="1"/>
</dbReference>
<dbReference type="Gene3D" id="1.10.357.10">
    <property type="entry name" value="Tetracycline Repressor, domain 2"/>
    <property type="match status" value="1"/>
</dbReference>
<name>A0ABU4C726_RHOJO</name>
<comment type="caution">
    <text evidence="7">The sequence shown here is derived from an EMBL/GenBank/DDBJ whole genome shotgun (WGS) entry which is preliminary data.</text>
</comment>
<evidence type="ECO:0000256" key="5">
    <source>
        <dbReference type="SAM" id="MobiDB-lite"/>
    </source>
</evidence>
<evidence type="ECO:0000313" key="7">
    <source>
        <dbReference type="EMBL" id="MDV6279343.1"/>
    </source>
</evidence>
<dbReference type="EMBL" id="JAWLKA010000001">
    <property type="protein sequence ID" value="MDV6279343.1"/>
    <property type="molecule type" value="Genomic_DNA"/>
</dbReference>
<organism evidence="7 8">
    <name type="scientific">Rhodococcus jostii</name>
    <dbReference type="NCBI Taxonomy" id="132919"/>
    <lineage>
        <taxon>Bacteria</taxon>
        <taxon>Bacillati</taxon>
        <taxon>Actinomycetota</taxon>
        <taxon>Actinomycetes</taxon>
        <taxon>Mycobacteriales</taxon>
        <taxon>Nocardiaceae</taxon>
        <taxon>Rhodococcus</taxon>
    </lineage>
</organism>
<dbReference type="PROSITE" id="PS50977">
    <property type="entry name" value="HTH_TETR_2"/>
    <property type="match status" value="1"/>
</dbReference>
<evidence type="ECO:0000256" key="1">
    <source>
        <dbReference type="ARBA" id="ARBA00023015"/>
    </source>
</evidence>
<dbReference type="InterPro" id="IPR036271">
    <property type="entry name" value="Tet_transcr_reg_TetR-rel_C_sf"/>
</dbReference>
<keyword evidence="8" id="KW-1185">Reference proteome</keyword>
<sequence>MQKRAEVTRAALLQAAAVVFARVGYAHARLNTITTSAHVSKGALYDHFNSKEELARAVIDAGSARFTIACNPFRTSHIPAFEALIGISCTLLDPVVNDATVRAAFRLITEVPDRPDTGTPLLTTWLSDYQQLARRAIAEGDLHHDDPDAIALLLVETLSGARLLAAATGHLDELPVRLTTTWHLLLPSLVDPTSIDYFRQLLTRQIARVGHRGTTPPPAPGAPPQSITGEIVPAKPPRRDARRAAGISSTHSPRSTSTSRTLQPKPVR</sequence>
<evidence type="ECO:0000256" key="3">
    <source>
        <dbReference type="ARBA" id="ARBA00023163"/>
    </source>
</evidence>
<feature type="region of interest" description="Disordered" evidence="5">
    <location>
        <begin position="210"/>
        <end position="268"/>
    </location>
</feature>
<feature type="domain" description="HTH tetR-type" evidence="6">
    <location>
        <begin position="6"/>
        <end position="66"/>
    </location>
</feature>
<keyword evidence="3" id="KW-0804">Transcription</keyword>
<dbReference type="PRINTS" id="PR00455">
    <property type="entry name" value="HTHTETR"/>
</dbReference>
<proteinExistence type="predicted"/>
<dbReference type="Pfam" id="PF00440">
    <property type="entry name" value="TetR_N"/>
    <property type="match status" value="1"/>
</dbReference>
<evidence type="ECO:0000313" key="8">
    <source>
        <dbReference type="Proteomes" id="UP001185737"/>
    </source>
</evidence>
<dbReference type="InterPro" id="IPR009057">
    <property type="entry name" value="Homeodomain-like_sf"/>
</dbReference>
<dbReference type="Pfam" id="PF21935">
    <property type="entry name" value="TetR_C_45"/>
    <property type="match status" value="1"/>
</dbReference>
<accession>A0ABU4C726</accession>